<feature type="region of interest" description="Disordered" evidence="1">
    <location>
        <begin position="793"/>
        <end position="868"/>
    </location>
</feature>
<dbReference type="VEuPathDB" id="TrichDB:TVAGG3_0314960"/>
<gene>
    <name evidence="4" type="ORF">TVAG_240470</name>
</gene>
<feature type="region of interest" description="Disordered" evidence="1">
    <location>
        <begin position="163"/>
        <end position="207"/>
    </location>
</feature>
<feature type="signal peptide" evidence="3">
    <location>
        <begin position="1"/>
        <end position="15"/>
    </location>
</feature>
<feature type="compositionally biased region" description="Polar residues" evidence="1">
    <location>
        <begin position="192"/>
        <end position="206"/>
    </location>
</feature>
<protein>
    <submittedName>
        <fullName evidence="4">Uncharacterized protein</fullName>
    </submittedName>
</protein>
<feature type="compositionally biased region" description="Polar residues" evidence="1">
    <location>
        <begin position="163"/>
        <end position="176"/>
    </location>
</feature>
<dbReference type="Proteomes" id="UP000001542">
    <property type="component" value="Unassembled WGS sequence"/>
</dbReference>
<feature type="chain" id="PRO_5012813331" evidence="3">
    <location>
        <begin position="16"/>
        <end position="868"/>
    </location>
</feature>
<evidence type="ECO:0000256" key="2">
    <source>
        <dbReference type="SAM" id="Phobius"/>
    </source>
</evidence>
<evidence type="ECO:0000313" key="5">
    <source>
        <dbReference type="Proteomes" id="UP000001542"/>
    </source>
</evidence>
<dbReference type="RefSeq" id="XP_001319469.1">
    <property type="nucleotide sequence ID" value="XM_001319434.1"/>
</dbReference>
<keyword evidence="2" id="KW-1133">Transmembrane helix</keyword>
<feature type="compositionally biased region" description="Polar residues" evidence="1">
    <location>
        <begin position="856"/>
        <end position="868"/>
    </location>
</feature>
<proteinExistence type="predicted"/>
<feature type="compositionally biased region" description="Polar residues" evidence="1">
    <location>
        <begin position="299"/>
        <end position="315"/>
    </location>
</feature>
<name>A2EJ94_TRIV3</name>
<dbReference type="InParanoid" id="A2EJ94"/>
<dbReference type="SMR" id="A2EJ94"/>
<keyword evidence="3" id="KW-0732">Signal</keyword>
<evidence type="ECO:0000256" key="1">
    <source>
        <dbReference type="SAM" id="MobiDB-lite"/>
    </source>
</evidence>
<reference evidence="4" key="2">
    <citation type="journal article" date="2007" name="Science">
        <title>Draft genome sequence of the sexually transmitted pathogen Trichomonas vaginalis.</title>
        <authorList>
            <person name="Carlton J.M."/>
            <person name="Hirt R.P."/>
            <person name="Silva J.C."/>
            <person name="Delcher A.L."/>
            <person name="Schatz M."/>
            <person name="Zhao Q."/>
            <person name="Wortman J.R."/>
            <person name="Bidwell S.L."/>
            <person name="Alsmark U.C.M."/>
            <person name="Besteiro S."/>
            <person name="Sicheritz-Ponten T."/>
            <person name="Noel C.J."/>
            <person name="Dacks J.B."/>
            <person name="Foster P.G."/>
            <person name="Simillion C."/>
            <person name="Van de Peer Y."/>
            <person name="Miranda-Saavedra D."/>
            <person name="Barton G.J."/>
            <person name="Westrop G.D."/>
            <person name="Mueller S."/>
            <person name="Dessi D."/>
            <person name="Fiori P.L."/>
            <person name="Ren Q."/>
            <person name="Paulsen I."/>
            <person name="Zhang H."/>
            <person name="Bastida-Corcuera F.D."/>
            <person name="Simoes-Barbosa A."/>
            <person name="Brown M.T."/>
            <person name="Hayes R.D."/>
            <person name="Mukherjee M."/>
            <person name="Okumura C.Y."/>
            <person name="Schneider R."/>
            <person name="Smith A.J."/>
            <person name="Vanacova S."/>
            <person name="Villalvazo M."/>
            <person name="Haas B.J."/>
            <person name="Pertea M."/>
            <person name="Feldblyum T.V."/>
            <person name="Utterback T.R."/>
            <person name="Shu C.L."/>
            <person name="Osoegawa K."/>
            <person name="de Jong P.J."/>
            <person name="Hrdy I."/>
            <person name="Horvathova L."/>
            <person name="Zubacova Z."/>
            <person name="Dolezal P."/>
            <person name="Malik S.B."/>
            <person name="Logsdon J.M. Jr."/>
            <person name="Henze K."/>
            <person name="Gupta A."/>
            <person name="Wang C.C."/>
            <person name="Dunne R.L."/>
            <person name="Upcroft J.A."/>
            <person name="Upcroft P."/>
            <person name="White O."/>
            <person name="Salzberg S.L."/>
            <person name="Tang P."/>
            <person name="Chiu C.-H."/>
            <person name="Lee Y.-S."/>
            <person name="Embley T.M."/>
            <person name="Coombs G.H."/>
            <person name="Mottram J.C."/>
            <person name="Tachezy J."/>
            <person name="Fraser-Liggett C.M."/>
            <person name="Johnson P.J."/>
        </authorList>
    </citation>
    <scope>NUCLEOTIDE SEQUENCE [LARGE SCALE GENOMIC DNA]</scope>
    <source>
        <strain evidence="4">G3</strain>
    </source>
</reference>
<reference evidence="4" key="1">
    <citation type="submission" date="2006-10" db="EMBL/GenBank/DDBJ databases">
        <authorList>
            <person name="Amadeo P."/>
            <person name="Zhao Q."/>
            <person name="Wortman J."/>
            <person name="Fraser-Liggett C."/>
            <person name="Carlton J."/>
        </authorList>
    </citation>
    <scope>NUCLEOTIDE SEQUENCE</scope>
    <source>
        <strain evidence="4">G3</strain>
    </source>
</reference>
<feature type="compositionally biased region" description="Basic and acidic residues" evidence="1">
    <location>
        <begin position="838"/>
        <end position="855"/>
    </location>
</feature>
<accession>A2EJ94</accession>
<keyword evidence="2" id="KW-0812">Transmembrane</keyword>
<feature type="compositionally biased region" description="Pro residues" evidence="1">
    <location>
        <begin position="289"/>
        <end position="298"/>
    </location>
</feature>
<feature type="compositionally biased region" description="Basic and acidic residues" evidence="1">
    <location>
        <begin position="177"/>
        <end position="191"/>
    </location>
</feature>
<dbReference type="EMBL" id="DS113404">
    <property type="protein sequence ID" value="EAY07246.1"/>
    <property type="molecule type" value="Genomic_DNA"/>
</dbReference>
<dbReference type="AlphaFoldDB" id="A2EJ94"/>
<keyword evidence="2" id="KW-0472">Membrane</keyword>
<feature type="region of interest" description="Disordered" evidence="1">
    <location>
        <begin position="239"/>
        <end position="266"/>
    </location>
</feature>
<evidence type="ECO:0000313" key="4">
    <source>
        <dbReference type="EMBL" id="EAY07246.1"/>
    </source>
</evidence>
<feature type="transmembrane region" description="Helical" evidence="2">
    <location>
        <begin position="760"/>
        <end position="787"/>
    </location>
</feature>
<organism evidence="4 5">
    <name type="scientific">Trichomonas vaginalis (strain ATCC PRA-98 / G3)</name>
    <dbReference type="NCBI Taxonomy" id="412133"/>
    <lineage>
        <taxon>Eukaryota</taxon>
        <taxon>Metamonada</taxon>
        <taxon>Parabasalia</taxon>
        <taxon>Trichomonadida</taxon>
        <taxon>Trichomonadidae</taxon>
        <taxon>Trichomonas</taxon>
    </lineage>
</organism>
<sequence>MFFVLGLLLVQRTKLNNIQKDPLEIDIPVKMAFSDDYSSLSSYIPQVDRGKSYYTDRFHAHNRNISIENTDRANLIKYRMIFQNILPKFQIFQQITDKLLNTYNCPRVISNYLSKLKYSKLSNFEFQNLLQSSVYTSSQIQRNNNILDQISSENGKISNQDINQLSRTSDPLNTILSKDDGQNHERTENDQKSGLTNKFSSKQLQPSLEDAQINYKQILQEEMPSNPTEIRLIQEIQNSQDNDSGSEPSSIEPSANGSHTDNSSLTDENLQNISENQEILTSQLQDAPNSPPLPPPTPNYQFSDQTTNNAKPNPESSKESICIVSDQQQRCPPSTMILVFTEKNFEMDGNLRLDQNELTIHFLAKINVTVISRSKIQSNFHINVFGDENDPFSTYLNISVNADDISITAKNSYLLLNSNLKYGEMEFENCKVEDASGDSQTFSLVFNNIVSDEFSIQNVNSLSGNSSRIICPQNTQKYVDNSKEVLIKTKYSSFFGVSTVSFQDDQIQNIIGLKVYNLSTENRKLVIALANHSNFMSLQSKIKKLKSNSRESVFLAYPNGYMSTVGNTPCTIASLDKRNATKLNVTSENSGLKLSSMGAIVDVSSLSYISPSFISDSSISIDSKDGDLLGINVSAKEVKALSKIGVSASIPASVSSKNNFSIINSNKDSPLEVYIDSKGISEVPVLFILEDQSKLKVVVPKSDKNTKINLKYETRGENINIVAPDSINLINVQRDTNDKPDAPPTPTNSDEIELNKQRKLILITIIAAAILLVIIIVIIASTMLYILKKKKNYDSSSSPSLKEYNDSKRNARNENVFNKKLKRKAHKSAYYSSSDSDFSDREHPPARKQKQKAEKQNPSTNYWDANNW</sequence>
<feature type="compositionally biased region" description="Basic and acidic residues" evidence="1">
    <location>
        <begin position="803"/>
        <end position="812"/>
    </location>
</feature>
<evidence type="ECO:0000256" key="3">
    <source>
        <dbReference type="SAM" id="SignalP"/>
    </source>
</evidence>
<dbReference type="VEuPathDB" id="TrichDB:TVAG_240470"/>
<keyword evidence="5" id="KW-1185">Reference proteome</keyword>
<feature type="region of interest" description="Disordered" evidence="1">
    <location>
        <begin position="282"/>
        <end position="321"/>
    </location>
</feature>
<dbReference type="KEGG" id="tva:4765140"/>